<dbReference type="InterPro" id="IPR005024">
    <property type="entry name" value="Snf7_fam"/>
</dbReference>
<proteinExistence type="predicted"/>
<feature type="region of interest" description="Disordered" evidence="1">
    <location>
        <begin position="1"/>
        <end position="37"/>
    </location>
</feature>
<organism evidence="2">
    <name type="scientific">Trieres chinensis</name>
    <name type="common">Marine centric diatom</name>
    <name type="synonym">Odontella sinensis</name>
    <dbReference type="NCBI Taxonomy" id="1514140"/>
    <lineage>
        <taxon>Eukaryota</taxon>
        <taxon>Sar</taxon>
        <taxon>Stramenopiles</taxon>
        <taxon>Ochrophyta</taxon>
        <taxon>Bacillariophyta</taxon>
        <taxon>Mediophyceae</taxon>
        <taxon>Biddulphiophycidae</taxon>
        <taxon>Eupodiscales</taxon>
        <taxon>Parodontellaceae</taxon>
        <taxon>Trieres</taxon>
    </lineage>
</organism>
<gene>
    <name evidence="2" type="ORF">OSIN01602_LOCUS19115</name>
</gene>
<accession>A0A7S2EVL5</accession>
<dbReference type="AlphaFoldDB" id="A0A7S2EVL5"/>
<sequence length="223" mass="24132">MPFWEKKPTAAEAAKAAKRSTKREVRGAQRDMDREIRELDRTEAQVLAEIKKRAKAPGVSGNDRALSALAKQLVQIRKQKEKMFSTKANLGAVGMQATAMASQVAAASAVGNVTKAMGTANASIDAAAVGKIMTEFQRQNEIMGVREELMDDALTDAFDADEVEEEAEAVTNQVLAELGVELDSKMVGLDAPKQKPVGEEMNAEEKEALYDALPDLRARLDAL</sequence>
<dbReference type="Gene3D" id="6.10.140.1230">
    <property type="match status" value="1"/>
</dbReference>
<evidence type="ECO:0000313" key="2">
    <source>
        <dbReference type="EMBL" id="CAD9357795.1"/>
    </source>
</evidence>
<protein>
    <submittedName>
        <fullName evidence="2">Uncharacterized protein</fullName>
    </submittedName>
</protein>
<dbReference type="Pfam" id="PF03357">
    <property type="entry name" value="Snf7"/>
    <property type="match status" value="1"/>
</dbReference>
<reference evidence="2" key="1">
    <citation type="submission" date="2021-01" db="EMBL/GenBank/DDBJ databases">
        <authorList>
            <person name="Corre E."/>
            <person name="Pelletier E."/>
            <person name="Niang G."/>
            <person name="Scheremetjew M."/>
            <person name="Finn R."/>
            <person name="Kale V."/>
            <person name="Holt S."/>
            <person name="Cochrane G."/>
            <person name="Meng A."/>
            <person name="Brown T."/>
            <person name="Cohen L."/>
        </authorList>
    </citation>
    <scope>NUCLEOTIDE SEQUENCE</scope>
    <source>
        <strain evidence="2">Grunow 1884</strain>
    </source>
</reference>
<feature type="compositionally biased region" description="Basic and acidic residues" evidence="1">
    <location>
        <begin position="22"/>
        <end position="37"/>
    </location>
</feature>
<dbReference type="GO" id="GO:0007034">
    <property type="term" value="P:vacuolar transport"/>
    <property type="evidence" value="ECO:0007669"/>
    <property type="project" value="InterPro"/>
</dbReference>
<evidence type="ECO:0000256" key="1">
    <source>
        <dbReference type="SAM" id="MobiDB-lite"/>
    </source>
</evidence>
<name>A0A7S2EVL5_TRICV</name>
<dbReference type="EMBL" id="HBGO01033139">
    <property type="protein sequence ID" value="CAD9357795.1"/>
    <property type="molecule type" value="Transcribed_RNA"/>
</dbReference>
<dbReference type="PANTHER" id="PTHR10476">
    <property type="entry name" value="CHARGED MULTIVESICULAR BODY PROTEIN"/>
    <property type="match status" value="1"/>
</dbReference>